<keyword evidence="3" id="KW-1185">Reference proteome</keyword>
<feature type="transmembrane region" description="Helical" evidence="1">
    <location>
        <begin position="292"/>
        <end position="313"/>
    </location>
</feature>
<proteinExistence type="predicted"/>
<reference evidence="2 3" key="1">
    <citation type="submission" date="2024-08" db="EMBL/GenBank/DDBJ databases">
        <authorList>
            <person name="Cucini C."/>
            <person name="Frati F."/>
        </authorList>
    </citation>
    <scope>NUCLEOTIDE SEQUENCE [LARGE SCALE GENOMIC DNA]</scope>
</reference>
<sequence length="414" mass="46872">MISKTAARLIGLRVKIMKLSGLTVLDWDSSSQQFVKPSKYWLYHAFNTNLGGVYIAIMYILDIYLKLVSEEIAEEGQDTKNETDLRYFATLIIEIGEIMLTLCIVFLGFLSVAKSDDLLFSFNQIYACSNSIYDNMLKDKSISWDAGHKNSKNILEFLVTYLLIVSIILPFGIAAAVFHPIEPTHQILESWFEIKVTFDWKFFPFFIFNGILLVTAGATTSLLCIHISCYYTLAITCLEDLKPLTIFQRNGVTGNILTTKFFGEMEDIEIVKIYRVQQLLNILLNNFYKSLLVSYHHVAVMAAAVVLICFAVRFNDIMLGGGIVACVVVLASAITPVALMYAQTSMCGRLVDISNELKHMSSKIGERRLLIAKFAKSADTFYIQVAHPFYSVDRETFIQFFDQVVDNVITLLLW</sequence>
<feature type="transmembrane region" description="Helical" evidence="1">
    <location>
        <begin position="319"/>
        <end position="342"/>
    </location>
</feature>
<feature type="transmembrane region" description="Helical" evidence="1">
    <location>
        <begin position="87"/>
        <end position="110"/>
    </location>
</feature>
<protein>
    <recommendedName>
        <fullName evidence="4">Odorant receptor</fullName>
    </recommendedName>
</protein>
<evidence type="ECO:0000313" key="3">
    <source>
        <dbReference type="Proteomes" id="UP001642540"/>
    </source>
</evidence>
<feature type="transmembrane region" description="Helical" evidence="1">
    <location>
        <begin position="158"/>
        <end position="181"/>
    </location>
</feature>
<feature type="transmembrane region" description="Helical" evidence="1">
    <location>
        <begin position="40"/>
        <end position="61"/>
    </location>
</feature>
<evidence type="ECO:0008006" key="4">
    <source>
        <dbReference type="Google" id="ProtNLM"/>
    </source>
</evidence>
<keyword evidence="1" id="KW-0812">Transmembrane</keyword>
<keyword evidence="1" id="KW-1133">Transmembrane helix</keyword>
<dbReference type="EMBL" id="CAXLJM020000164">
    <property type="protein sequence ID" value="CAL8146197.1"/>
    <property type="molecule type" value="Genomic_DNA"/>
</dbReference>
<name>A0ABP1S7L2_9HEXA</name>
<comment type="caution">
    <text evidence="2">The sequence shown here is derived from an EMBL/GenBank/DDBJ whole genome shotgun (WGS) entry which is preliminary data.</text>
</comment>
<keyword evidence="1" id="KW-0472">Membrane</keyword>
<accession>A0ABP1S7L2</accession>
<organism evidence="2 3">
    <name type="scientific">Orchesella dallaii</name>
    <dbReference type="NCBI Taxonomy" id="48710"/>
    <lineage>
        <taxon>Eukaryota</taxon>
        <taxon>Metazoa</taxon>
        <taxon>Ecdysozoa</taxon>
        <taxon>Arthropoda</taxon>
        <taxon>Hexapoda</taxon>
        <taxon>Collembola</taxon>
        <taxon>Entomobryomorpha</taxon>
        <taxon>Entomobryoidea</taxon>
        <taxon>Orchesellidae</taxon>
        <taxon>Orchesellinae</taxon>
        <taxon>Orchesella</taxon>
    </lineage>
</organism>
<feature type="transmembrane region" description="Helical" evidence="1">
    <location>
        <begin position="201"/>
        <end position="225"/>
    </location>
</feature>
<evidence type="ECO:0000256" key="1">
    <source>
        <dbReference type="SAM" id="Phobius"/>
    </source>
</evidence>
<gene>
    <name evidence="2" type="ORF">ODALV1_LOCUS30736</name>
</gene>
<evidence type="ECO:0000313" key="2">
    <source>
        <dbReference type="EMBL" id="CAL8146197.1"/>
    </source>
</evidence>
<dbReference type="Proteomes" id="UP001642540">
    <property type="component" value="Unassembled WGS sequence"/>
</dbReference>